<reference evidence="3" key="1">
    <citation type="journal article" date="2019" name="Int. J. Syst. Evol. Microbiol.">
        <title>The Global Catalogue of Microorganisms (GCM) 10K type strain sequencing project: providing services to taxonomists for standard genome sequencing and annotation.</title>
        <authorList>
            <consortium name="The Broad Institute Genomics Platform"/>
            <consortium name="The Broad Institute Genome Sequencing Center for Infectious Disease"/>
            <person name="Wu L."/>
            <person name="Ma J."/>
        </authorList>
    </citation>
    <scope>NUCLEOTIDE SEQUENCE [LARGE SCALE GENOMIC DNA]</scope>
    <source>
        <strain evidence="3">CGMCC 1.15475</strain>
    </source>
</reference>
<name>A0ABW4QHM0_9BACL</name>
<evidence type="ECO:0000256" key="1">
    <source>
        <dbReference type="SAM" id="Phobius"/>
    </source>
</evidence>
<feature type="transmembrane region" description="Helical" evidence="1">
    <location>
        <begin position="45"/>
        <end position="67"/>
    </location>
</feature>
<evidence type="ECO:0000313" key="3">
    <source>
        <dbReference type="Proteomes" id="UP001597273"/>
    </source>
</evidence>
<proteinExistence type="predicted"/>
<feature type="transmembrane region" description="Helical" evidence="1">
    <location>
        <begin position="74"/>
        <end position="96"/>
    </location>
</feature>
<keyword evidence="1" id="KW-0472">Membrane</keyword>
<feature type="transmembrane region" description="Helical" evidence="1">
    <location>
        <begin position="12"/>
        <end position="33"/>
    </location>
</feature>
<dbReference type="Proteomes" id="UP001597273">
    <property type="component" value="Unassembled WGS sequence"/>
</dbReference>
<keyword evidence="1" id="KW-0812">Transmembrane</keyword>
<evidence type="ECO:0008006" key="4">
    <source>
        <dbReference type="Google" id="ProtNLM"/>
    </source>
</evidence>
<evidence type="ECO:0000313" key="2">
    <source>
        <dbReference type="EMBL" id="MFD1863117.1"/>
    </source>
</evidence>
<comment type="caution">
    <text evidence="2">The sequence shown here is derived from an EMBL/GenBank/DDBJ whole genome shotgun (WGS) entry which is preliminary data.</text>
</comment>
<sequence length="101" mass="10496">MNVHLFPATKRGRTGTALAALALLIFIALYLLAEVNDVIRSEGLITVFGLIGMAAAIVGAVLAFLSVRKEHERSLLAFLAIALGLLAAGFILGNLLGVPGI</sequence>
<gene>
    <name evidence="2" type="ORF">ACFSDB_09250</name>
</gene>
<dbReference type="RefSeq" id="WP_204892013.1">
    <property type="nucleotide sequence ID" value="NZ_JBHUFW010000005.1"/>
</dbReference>
<protein>
    <recommendedName>
        <fullName evidence="4">DUF4064 domain-containing protein</fullName>
    </recommendedName>
</protein>
<accession>A0ABW4QHM0</accession>
<keyword evidence="1" id="KW-1133">Transmembrane helix</keyword>
<organism evidence="2 3">
    <name type="scientific">Planococcus chinensis</name>
    <dbReference type="NCBI Taxonomy" id="272917"/>
    <lineage>
        <taxon>Bacteria</taxon>
        <taxon>Bacillati</taxon>
        <taxon>Bacillota</taxon>
        <taxon>Bacilli</taxon>
        <taxon>Bacillales</taxon>
        <taxon>Caryophanaceae</taxon>
        <taxon>Planococcus</taxon>
    </lineage>
</organism>
<keyword evidence="3" id="KW-1185">Reference proteome</keyword>
<dbReference type="EMBL" id="JBHUFW010000005">
    <property type="protein sequence ID" value="MFD1863117.1"/>
    <property type="molecule type" value="Genomic_DNA"/>
</dbReference>